<organism evidence="2 3">
    <name type="scientific">Trypanosoma theileri</name>
    <dbReference type="NCBI Taxonomy" id="67003"/>
    <lineage>
        <taxon>Eukaryota</taxon>
        <taxon>Discoba</taxon>
        <taxon>Euglenozoa</taxon>
        <taxon>Kinetoplastea</taxon>
        <taxon>Metakinetoplastina</taxon>
        <taxon>Trypanosomatida</taxon>
        <taxon>Trypanosomatidae</taxon>
        <taxon>Trypanosoma</taxon>
    </lineage>
</organism>
<reference evidence="2 3" key="1">
    <citation type="submission" date="2017-03" db="EMBL/GenBank/DDBJ databases">
        <title>An alternative strategy for trypanosome survival in the mammalian bloodstream revealed through genome and transcriptome analysis of the ubiquitous bovine parasite Trypanosoma (Megatrypanum) theileri.</title>
        <authorList>
            <person name="Kelly S."/>
            <person name="Ivens A."/>
            <person name="Mott A."/>
            <person name="O'Neill E."/>
            <person name="Emms D."/>
            <person name="Macleod O."/>
            <person name="Voorheis P."/>
            <person name="Matthews J."/>
            <person name="Matthews K."/>
            <person name="Carrington M."/>
        </authorList>
    </citation>
    <scope>NUCLEOTIDE SEQUENCE [LARGE SCALE GENOMIC DNA]</scope>
    <source>
        <strain evidence="2">Edinburgh</strain>
    </source>
</reference>
<dbReference type="VEuPathDB" id="TriTrypDB:TM35_000371040"/>
<accession>A0A1X0NKN1</accession>
<sequence>MPLRFGPGSGRSSSATPLAVVYTLRHEDPVILKTYRSKRMECAPDMRRKPPRTVYIFLPSSSQTTQETKEEEQHQQQQQKESNSTSNKITPLKQQDLFYSRCGEGSAYTYTIPKPVEVEPIDLPVFSVPLRRPLPFSPQLLPLLDHNEVPFPLTLTLSRTLPQRRMQSKARRAELMRRALEGSRVSLTWEEMLEVSRVAWNSAVQIPVTITPPPPPLLLLPNLPLFSPHFCLPPQMMEQYDASSPSCSRDNNNNTKKEENMVCYLFDSIVVPRWKPNHQLKKRGMLRWCPIPPDRNTLIDWNLSWQALLNQETLLESHFHEATKSISEITRPSFPDTTLIVDELPFIREKKNVNETFELIHIVVPCISRVQMQKETRRQQCYANIHSTLVQNLSSNIMPKRMKRAIELRFPEGKHVRQTLTLRNVAAERLQEDIAAIRIRRHQRQRQRKGVVHWIREGSTPVLQRRDLWTVVLLSSRALSAAHQFEPPKSSEILWNKSKRECQLQPPSLILSPFMLDGAVLFSSYGCSSCLPLAVEEVDDGSCCRREDAVLCPLRVFSREEELQSFRIMREREMRWEVKKEIDMGNEECNGKEEEEEEEEEKWYHAAFLDDIRSMALPYRNSVALIEDAKLHYYCRLALHQEKKRLGLHETR</sequence>
<dbReference type="AlphaFoldDB" id="A0A1X0NKN1"/>
<dbReference type="EMBL" id="NBCO01000037">
    <property type="protein sequence ID" value="ORC85131.1"/>
    <property type="molecule type" value="Genomic_DNA"/>
</dbReference>
<evidence type="ECO:0000256" key="1">
    <source>
        <dbReference type="SAM" id="MobiDB-lite"/>
    </source>
</evidence>
<keyword evidence="3" id="KW-1185">Reference proteome</keyword>
<feature type="compositionally biased region" description="Low complexity" evidence="1">
    <location>
        <begin position="75"/>
        <end position="88"/>
    </location>
</feature>
<name>A0A1X0NKN1_9TRYP</name>
<proteinExistence type="predicted"/>
<comment type="caution">
    <text evidence="2">The sequence shown here is derived from an EMBL/GenBank/DDBJ whole genome shotgun (WGS) entry which is preliminary data.</text>
</comment>
<dbReference type="OrthoDB" id="246272at2759"/>
<dbReference type="RefSeq" id="XP_028879197.1">
    <property type="nucleotide sequence ID" value="XM_029029404.1"/>
</dbReference>
<feature type="region of interest" description="Disordered" evidence="1">
    <location>
        <begin position="61"/>
        <end position="90"/>
    </location>
</feature>
<evidence type="ECO:0000313" key="2">
    <source>
        <dbReference type="EMBL" id="ORC85131.1"/>
    </source>
</evidence>
<gene>
    <name evidence="2" type="ORF">TM35_000371040</name>
</gene>
<dbReference type="GeneID" id="39989184"/>
<dbReference type="Proteomes" id="UP000192257">
    <property type="component" value="Unassembled WGS sequence"/>
</dbReference>
<protein>
    <submittedName>
        <fullName evidence="2">Uncharacterized protein</fullName>
    </submittedName>
</protein>
<evidence type="ECO:0000313" key="3">
    <source>
        <dbReference type="Proteomes" id="UP000192257"/>
    </source>
</evidence>